<dbReference type="InterPro" id="IPR032710">
    <property type="entry name" value="NTF2-like_dom_sf"/>
</dbReference>
<proteinExistence type="predicted"/>
<dbReference type="eggNOG" id="ENOG50336AU">
    <property type="taxonomic scope" value="Bacteria"/>
</dbReference>
<dbReference type="RefSeq" id="WP_012502454.1">
    <property type="nucleotide sequence ID" value="NC_011027.1"/>
</dbReference>
<dbReference type="SUPFAM" id="SSF54427">
    <property type="entry name" value="NTF2-like"/>
    <property type="match status" value="1"/>
</dbReference>
<dbReference type="HOGENOM" id="CLU_142733_0_0_10"/>
<dbReference type="Gene3D" id="3.10.450.50">
    <property type="match status" value="1"/>
</dbReference>
<dbReference type="EMBL" id="CP001099">
    <property type="protein sequence ID" value="ACF11621.1"/>
    <property type="molecule type" value="Genomic_DNA"/>
</dbReference>
<dbReference type="STRING" id="517417.Cpar_1216"/>
<gene>
    <name evidence="2" type="ordered locus">Cpar_1216</name>
</gene>
<evidence type="ECO:0000313" key="2">
    <source>
        <dbReference type="EMBL" id="ACF11621.1"/>
    </source>
</evidence>
<feature type="signal peptide" evidence="1">
    <location>
        <begin position="1"/>
        <end position="26"/>
    </location>
</feature>
<evidence type="ECO:0000256" key="1">
    <source>
        <dbReference type="SAM" id="SignalP"/>
    </source>
</evidence>
<dbReference type="KEGG" id="cpc:Cpar_1216"/>
<organism evidence="2 3">
    <name type="scientific">Chlorobaculum parvum (strain DSM 263 / NCIMB 8327)</name>
    <name type="common">Chlorobium vibrioforme subsp. thiosulfatophilum</name>
    <dbReference type="NCBI Taxonomy" id="517417"/>
    <lineage>
        <taxon>Bacteria</taxon>
        <taxon>Pseudomonadati</taxon>
        <taxon>Chlorobiota</taxon>
        <taxon>Chlorobiia</taxon>
        <taxon>Chlorobiales</taxon>
        <taxon>Chlorobiaceae</taxon>
        <taxon>Chlorobaculum</taxon>
    </lineage>
</organism>
<feature type="chain" id="PRO_5002797716" description="DUF4878 domain-containing protein" evidence="1">
    <location>
        <begin position="27"/>
        <end position="154"/>
    </location>
</feature>
<evidence type="ECO:0008006" key="4">
    <source>
        <dbReference type="Google" id="ProtNLM"/>
    </source>
</evidence>
<keyword evidence="3" id="KW-1185">Reference proteome</keyword>
<protein>
    <recommendedName>
        <fullName evidence="4">DUF4878 domain-containing protein</fullName>
    </recommendedName>
</protein>
<reference evidence="2" key="1">
    <citation type="submission" date="2008-06" db="EMBL/GenBank/DDBJ databases">
        <title>Complete sequence of Chlorobaculum parvum NCIB 8327.</title>
        <authorList>
            <consortium name="US DOE Joint Genome Institute"/>
            <person name="Lucas S."/>
            <person name="Copeland A."/>
            <person name="Lapidus A."/>
            <person name="Glavina del Rio T."/>
            <person name="Dalin E."/>
            <person name="Tice H."/>
            <person name="Bruce D."/>
            <person name="Goodwin L."/>
            <person name="Pitluck S."/>
            <person name="Schmutz J."/>
            <person name="Larimer F."/>
            <person name="Land M."/>
            <person name="Hauser L."/>
            <person name="Kyrpides N."/>
            <person name="Mikhailova N."/>
            <person name="Zhao F."/>
            <person name="Li T."/>
            <person name="Liu Z."/>
            <person name="Overmann J."/>
            <person name="Bryant D.A."/>
            <person name="Richardson P."/>
        </authorList>
    </citation>
    <scope>NUCLEOTIDE SEQUENCE [LARGE SCALE GENOMIC DNA]</scope>
    <source>
        <strain evidence="2">NCIB 8327</strain>
    </source>
</reference>
<name>B3QNW8_CHLP8</name>
<evidence type="ECO:0000313" key="3">
    <source>
        <dbReference type="Proteomes" id="UP000008811"/>
    </source>
</evidence>
<dbReference type="Proteomes" id="UP000008811">
    <property type="component" value="Chromosome"/>
</dbReference>
<accession>B3QNW8</accession>
<keyword evidence="1" id="KW-0732">Signal</keyword>
<dbReference type="AlphaFoldDB" id="B3QNW8"/>
<sequence>MKRNQLNHFFTQLLLVASFLAMVAPAQSLGFSGKVQRVYTPPPDSVERKAILDAMRAELQKQHNLDVAFVVREMKVSGGWAWVHTMPRSKDGGSRYEDFSALLRKTDGRWRVVEIPCTEPDNPECIDNPDYFSKLLDRFPGLPASILPAGTPER</sequence>